<keyword evidence="1" id="KW-0805">Transcription regulation</keyword>
<evidence type="ECO:0000313" key="8">
    <source>
        <dbReference type="Proteomes" id="UP000272778"/>
    </source>
</evidence>
<protein>
    <submittedName>
        <fullName evidence="7">IclR family transcriptional regulator</fullName>
    </submittedName>
</protein>
<dbReference type="Gene3D" id="3.30.450.40">
    <property type="match status" value="1"/>
</dbReference>
<sequence>MYNFPHRSTVNRSMPRHSEDREPRTDAAAASPGPRATTRIVQVLRILADHPQGATLTELADLSATPKTSLLALLRALTHAHYLAHDGSKYVLGVEAFKLGAAIVAQRRFPEIARPVMERLALEAGETILIGQLASDRPSMVYVMSAESRSAIRFIAGIGERRELFSSSGGRVLLAAMSEAQQAEYFRTAELRAHTSATRTHKRELKAILKEVAETGVAATVEQSSADVVGFAAPIRDESGAVIAALVMGTPVSRGVPGMERFKALIMRGAVEVSALLGHAEPKINLIHASV</sequence>
<reference evidence="7 8" key="1">
    <citation type="submission" date="2018-11" db="EMBL/GenBank/DDBJ databases">
        <title>Paraburkholderia sp. DHOA04, isolated from soil.</title>
        <authorList>
            <person name="Gao Z.-H."/>
            <person name="Qiu L.-H."/>
            <person name="Fu J.-C."/>
        </authorList>
    </citation>
    <scope>NUCLEOTIDE SEQUENCE [LARGE SCALE GENOMIC DNA]</scope>
    <source>
        <strain evidence="7 8">DHOA04</strain>
    </source>
</reference>
<name>A0A3N6MLF3_9BURK</name>
<evidence type="ECO:0000313" key="7">
    <source>
        <dbReference type="EMBL" id="RQH04348.1"/>
    </source>
</evidence>
<dbReference type="Gene3D" id="1.10.10.10">
    <property type="entry name" value="Winged helix-like DNA-binding domain superfamily/Winged helix DNA-binding domain"/>
    <property type="match status" value="1"/>
</dbReference>
<proteinExistence type="predicted"/>
<dbReference type="InterPro" id="IPR036388">
    <property type="entry name" value="WH-like_DNA-bd_sf"/>
</dbReference>
<dbReference type="InterPro" id="IPR029016">
    <property type="entry name" value="GAF-like_dom_sf"/>
</dbReference>
<keyword evidence="2" id="KW-0238">DNA-binding</keyword>
<feature type="domain" description="IclR-ED" evidence="6">
    <location>
        <begin position="95"/>
        <end position="279"/>
    </location>
</feature>
<dbReference type="InterPro" id="IPR005471">
    <property type="entry name" value="Tscrpt_reg_IclR_N"/>
</dbReference>
<dbReference type="InterPro" id="IPR014757">
    <property type="entry name" value="Tscrpt_reg_IclR_C"/>
</dbReference>
<dbReference type="Pfam" id="PF01614">
    <property type="entry name" value="IclR_C"/>
    <property type="match status" value="1"/>
</dbReference>
<evidence type="ECO:0000259" key="6">
    <source>
        <dbReference type="PROSITE" id="PS51078"/>
    </source>
</evidence>
<keyword evidence="3" id="KW-0804">Transcription</keyword>
<dbReference type="PROSITE" id="PS51077">
    <property type="entry name" value="HTH_ICLR"/>
    <property type="match status" value="1"/>
</dbReference>
<gene>
    <name evidence="7" type="ORF">D1Y85_17925</name>
</gene>
<evidence type="ECO:0000256" key="3">
    <source>
        <dbReference type="ARBA" id="ARBA00023163"/>
    </source>
</evidence>
<dbReference type="InterPro" id="IPR050707">
    <property type="entry name" value="HTH_MetabolicPath_Reg"/>
</dbReference>
<keyword evidence="8" id="KW-1185">Reference proteome</keyword>
<dbReference type="Pfam" id="PF09339">
    <property type="entry name" value="HTH_IclR"/>
    <property type="match status" value="1"/>
</dbReference>
<feature type="compositionally biased region" description="Polar residues" evidence="4">
    <location>
        <begin position="1"/>
        <end position="12"/>
    </location>
</feature>
<dbReference type="SMART" id="SM00346">
    <property type="entry name" value="HTH_ICLR"/>
    <property type="match status" value="1"/>
</dbReference>
<evidence type="ECO:0000256" key="4">
    <source>
        <dbReference type="SAM" id="MobiDB-lite"/>
    </source>
</evidence>
<evidence type="ECO:0000256" key="2">
    <source>
        <dbReference type="ARBA" id="ARBA00023125"/>
    </source>
</evidence>
<dbReference type="SUPFAM" id="SSF46785">
    <property type="entry name" value="Winged helix' DNA-binding domain"/>
    <property type="match status" value="1"/>
</dbReference>
<dbReference type="OrthoDB" id="8858707at2"/>
<feature type="domain" description="HTH iclR-type" evidence="5">
    <location>
        <begin position="34"/>
        <end position="94"/>
    </location>
</feature>
<evidence type="ECO:0000256" key="1">
    <source>
        <dbReference type="ARBA" id="ARBA00023015"/>
    </source>
</evidence>
<dbReference type="PANTHER" id="PTHR30136">
    <property type="entry name" value="HELIX-TURN-HELIX TRANSCRIPTIONAL REGULATOR, ICLR FAMILY"/>
    <property type="match status" value="1"/>
</dbReference>
<dbReference type="GO" id="GO:0045892">
    <property type="term" value="P:negative regulation of DNA-templated transcription"/>
    <property type="evidence" value="ECO:0007669"/>
    <property type="project" value="TreeGrafter"/>
</dbReference>
<dbReference type="AlphaFoldDB" id="A0A3N6MLF3"/>
<organism evidence="7 8">
    <name type="scientific">Paraburkholderia dinghuensis</name>
    <dbReference type="NCBI Taxonomy" id="2305225"/>
    <lineage>
        <taxon>Bacteria</taxon>
        <taxon>Pseudomonadati</taxon>
        <taxon>Pseudomonadota</taxon>
        <taxon>Betaproteobacteria</taxon>
        <taxon>Burkholderiales</taxon>
        <taxon>Burkholderiaceae</taxon>
        <taxon>Paraburkholderia</taxon>
    </lineage>
</organism>
<accession>A0A3N6MLF3</accession>
<dbReference type="SUPFAM" id="SSF55781">
    <property type="entry name" value="GAF domain-like"/>
    <property type="match status" value="1"/>
</dbReference>
<dbReference type="PANTHER" id="PTHR30136:SF35">
    <property type="entry name" value="HTH-TYPE TRANSCRIPTIONAL REGULATOR RV1719"/>
    <property type="match status" value="1"/>
</dbReference>
<dbReference type="Proteomes" id="UP000272778">
    <property type="component" value="Unassembled WGS sequence"/>
</dbReference>
<dbReference type="PROSITE" id="PS51078">
    <property type="entry name" value="ICLR_ED"/>
    <property type="match status" value="1"/>
</dbReference>
<dbReference type="InterPro" id="IPR036390">
    <property type="entry name" value="WH_DNA-bd_sf"/>
</dbReference>
<evidence type="ECO:0000259" key="5">
    <source>
        <dbReference type="PROSITE" id="PS51077"/>
    </source>
</evidence>
<dbReference type="EMBL" id="RQIS01000013">
    <property type="protein sequence ID" value="RQH04348.1"/>
    <property type="molecule type" value="Genomic_DNA"/>
</dbReference>
<feature type="region of interest" description="Disordered" evidence="4">
    <location>
        <begin position="1"/>
        <end position="34"/>
    </location>
</feature>
<feature type="compositionally biased region" description="Basic and acidic residues" evidence="4">
    <location>
        <begin position="16"/>
        <end position="25"/>
    </location>
</feature>
<comment type="caution">
    <text evidence="7">The sequence shown here is derived from an EMBL/GenBank/DDBJ whole genome shotgun (WGS) entry which is preliminary data.</text>
</comment>
<dbReference type="GO" id="GO:0003700">
    <property type="term" value="F:DNA-binding transcription factor activity"/>
    <property type="evidence" value="ECO:0007669"/>
    <property type="project" value="TreeGrafter"/>
</dbReference>
<dbReference type="GO" id="GO:0003677">
    <property type="term" value="F:DNA binding"/>
    <property type="evidence" value="ECO:0007669"/>
    <property type="project" value="UniProtKB-KW"/>
</dbReference>